<gene>
    <name evidence="3" type="ORF">DYU11_16670</name>
</gene>
<name>A0A418M972_9BACT</name>
<evidence type="ECO:0000313" key="4">
    <source>
        <dbReference type="Proteomes" id="UP000283523"/>
    </source>
</evidence>
<proteinExistence type="predicted"/>
<dbReference type="EMBL" id="QXED01000004">
    <property type="protein sequence ID" value="RIV22640.1"/>
    <property type="molecule type" value="Genomic_DNA"/>
</dbReference>
<sequence>MNTLAVVRGAAIAWTIIILLGCSLPGPDIPPVLTVWHDKWMHIAIFVPFGWLWILAGYRAVPVLLAGIVYGGFIEICQGILPIHRSADVQDAIADAVGTVIGIALGLVWQRLFQKQRL</sequence>
<dbReference type="Proteomes" id="UP000283523">
    <property type="component" value="Unassembled WGS sequence"/>
</dbReference>
<dbReference type="RefSeq" id="WP_119668823.1">
    <property type="nucleotide sequence ID" value="NZ_QXED01000004.1"/>
</dbReference>
<dbReference type="PANTHER" id="PTHR28008">
    <property type="entry name" value="DOMAIN PROTEIN, PUTATIVE (AFU_ORTHOLOGUE AFUA_3G10980)-RELATED"/>
    <property type="match status" value="1"/>
</dbReference>
<comment type="caution">
    <text evidence="3">The sequence shown here is derived from an EMBL/GenBank/DDBJ whole genome shotgun (WGS) entry which is preliminary data.</text>
</comment>
<dbReference type="InterPro" id="IPR006976">
    <property type="entry name" value="VanZ-like"/>
</dbReference>
<evidence type="ECO:0000259" key="2">
    <source>
        <dbReference type="Pfam" id="PF04892"/>
    </source>
</evidence>
<keyword evidence="1" id="KW-0472">Membrane</keyword>
<keyword evidence="4" id="KW-1185">Reference proteome</keyword>
<feature type="domain" description="VanZ-like" evidence="2">
    <location>
        <begin position="40"/>
        <end position="108"/>
    </location>
</feature>
<dbReference type="OrthoDB" id="1524985at2"/>
<accession>A0A418M972</accession>
<keyword evidence="1" id="KW-0812">Transmembrane</keyword>
<reference evidence="3 4" key="1">
    <citation type="submission" date="2018-08" db="EMBL/GenBank/DDBJ databases">
        <title>Fibrisoma montanum sp. nov., isolated from Danxia mountain soil.</title>
        <authorList>
            <person name="Huang Y."/>
        </authorList>
    </citation>
    <scope>NUCLEOTIDE SEQUENCE [LARGE SCALE GENOMIC DNA]</scope>
    <source>
        <strain evidence="3 4">HYT19</strain>
    </source>
</reference>
<feature type="transmembrane region" description="Helical" evidence="1">
    <location>
        <begin position="93"/>
        <end position="113"/>
    </location>
</feature>
<feature type="transmembrane region" description="Helical" evidence="1">
    <location>
        <begin position="7"/>
        <end position="27"/>
    </location>
</feature>
<organism evidence="3 4">
    <name type="scientific">Fibrisoma montanum</name>
    <dbReference type="NCBI Taxonomy" id="2305895"/>
    <lineage>
        <taxon>Bacteria</taxon>
        <taxon>Pseudomonadati</taxon>
        <taxon>Bacteroidota</taxon>
        <taxon>Cytophagia</taxon>
        <taxon>Cytophagales</taxon>
        <taxon>Spirosomataceae</taxon>
        <taxon>Fibrisoma</taxon>
    </lineage>
</organism>
<dbReference type="Pfam" id="PF04892">
    <property type="entry name" value="VanZ"/>
    <property type="match status" value="1"/>
</dbReference>
<dbReference type="PANTHER" id="PTHR28008:SF1">
    <property type="entry name" value="DOMAIN PROTEIN, PUTATIVE (AFU_ORTHOLOGUE AFUA_3G10980)-RELATED"/>
    <property type="match status" value="1"/>
</dbReference>
<feature type="transmembrane region" description="Helical" evidence="1">
    <location>
        <begin position="39"/>
        <end position="56"/>
    </location>
</feature>
<dbReference type="AlphaFoldDB" id="A0A418M972"/>
<protein>
    <submittedName>
        <fullName evidence="3">VanZ family protein</fullName>
    </submittedName>
</protein>
<keyword evidence="1" id="KW-1133">Transmembrane helix</keyword>
<evidence type="ECO:0000256" key="1">
    <source>
        <dbReference type="SAM" id="Phobius"/>
    </source>
</evidence>
<evidence type="ECO:0000313" key="3">
    <source>
        <dbReference type="EMBL" id="RIV22640.1"/>
    </source>
</evidence>
<feature type="transmembrane region" description="Helical" evidence="1">
    <location>
        <begin position="63"/>
        <end position="81"/>
    </location>
</feature>